<reference evidence="8 9" key="1">
    <citation type="journal article" date="2014" name="Genome Announc.">
        <title>Draft genome sequence of the pathogenic fungus Scedosporium apiospermum.</title>
        <authorList>
            <person name="Vandeputte P."/>
            <person name="Ghamrawi S."/>
            <person name="Rechenmann M."/>
            <person name="Iltis A."/>
            <person name="Giraud S."/>
            <person name="Fleury M."/>
            <person name="Thornton C."/>
            <person name="Delhaes L."/>
            <person name="Meyer W."/>
            <person name="Papon N."/>
            <person name="Bouchara J.P."/>
        </authorList>
    </citation>
    <scope>NUCLEOTIDE SEQUENCE [LARGE SCALE GENOMIC DNA]</scope>
    <source>
        <strain evidence="8 9">IHEM 14462</strain>
    </source>
</reference>
<dbReference type="PRINTS" id="PR00385">
    <property type="entry name" value="P450"/>
</dbReference>
<evidence type="ECO:0000313" key="9">
    <source>
        <dbReference type="Proteomes" id="UP000028545"/>
    </source>
</evidence>
<dbReference type="InterPro" id="IPR002403">
    <property type="entry name" value="Cyt_P450_E_grp-IV"/>
</dbReference>
<dbReference type="RefSeq" id="XP_016638922.1">
    <property type="nucleotide sequence ID" value="XM_016784096.1"/>
</dbReference>
<dbReference type="GeneID" id="27719720"/>
<evidence type="ECO:0000256" key="2">
    <source>
        <dbReference type="ARBA" id="ARBA00010617"/>
    </source>
</evidence>
<evidence type="ECO:0000313" key="8">
    <source>
        <dbReference type="EMBL" id="KEZ39123.1"/>
    </source>
</evidence>
<comment type="caution">
    <text evidence="8">The sequence shown here is derived from an EMBL/GenBank/DDBJ whole genome shotgun (WGS) entry which is preliminary data.</text>
</comment>
<evidence type="ECO:0000256" key="3">
    <source>
        <dbReference type="ARBA" id="ARBA00022723"/>
    </source>
</evidence>
<evidence type="ECO:0000256" key="4">
    <source>
        <dbReference type="ARBA" id="ARBA00023002"/>
    </source>
</evidence>
<dbReference type="KEGG" id="sapo:SAPIO_CDS10516"/>
<dbReference type="EMBL" id="JOWA01000165">
    <property type="protein sequence ID" value="KEZ39123.1"/>
    <property type="molecule type" value="Genomic_DNA"/>
</dbReference>
<dbReference type="AlphaFoldDB" id="A0A084FVL1"/>
<dbReference type="Pfam" id="PF00067">
    <property type="entry name" value="p450"/>
    <property type="match status" value="1"/>
</dbReference>
<evidence type="ECO:0000256" key="5">
    <source>
        <dbReference type="ARBA" id="ARBA00023004"/>
    </source>
</evidence>
<proteinExistence type="inferred from homology"/>
<evidence type="ECO:0000256" key="1">
    <source>
        <dbReference type="ARBA" id="ARBA00001971"/>
    </source>
</evidence>
<name>A0A084FVL1_PSEDA</name>
<dbReference type="GO" id="GO:0004497">
    <property type="term" value="F:monooxygenase activity"/>
    <property type="evidence" value="ECO:0007669"/>
    <property type="project" value="UniProtKB-KW"/>
</dbReference>
<keyword evidence="6" id="KW-0503">Monooxygenase</keyword>
<feature type="binding site" description="axial binding residue" evidence="7">
    <location>
        <position position="441"/>
    </location>
    <ligand>
        <name>heme</name>
        <dbReference type="ChEBI" id="CHEBI:30413"/>
    </ligand>
    <ligandPart>
        <name>Fe</name>
        <dbReference type="ChEBI" id="CHEBI:18248"/>
    </ligandPart>
</feature>
<sequence>MIAYIVVPAALGAAILLINYLSPKDLLSHVPTHSFAGDNSRKRYMTDLKSLLESGYRRYNKAGQAFKVTIPVGGYSVKYRVILPKDHLEEIKHRSNDVFSWQLASRVIFAQDYTGAPDRGPWSGKALRVGIHQNLKDITARLERRISDYFDDNLPQRKGQVASVDFMGFFVPTITHVTNALLVDERLSSDPEWVRQTSEFAVNRYGAADDVRQWPPYLSALVAPFIPSVKRLRQQRKYVMDKMRPVYEDLRAQGLLEKKSRRKGAFGYEWLWSGSPDDVTLQDFSDTMMRTLIASIHTTAKTISVAFVDLLTRPDLFEELKTEAREAVDEDGSVDLEKLVKLDCFLKESQRLSPVFLLTMNRMLTEDYEFKCSGLKLPKGTMIMAPAAAIATDPETFRDANAFDGHRYLRMREDHKESASSLVLGMSTIDSLGFGLGNQACPGRFLAVNNLKLMMAKLMVGWDLEIAKNGREYSGPPPQMEYNDFSVVPPGEFSMCLRKL</sequence>
<gene>
    <name evidence="8" type="ORF">SAPIO_CDS10516</name>
</gene>
<dbReference type="OMA" id="RVGIHQN"/>
<dbReference type="PRINTS" id="PR00465">
    <property type="entry name" value="EP450IV"/>
</dbReference>
<keyword evidence="5 7" id="KW-0408">Iron</keyword>
<dbReference type="GO" id="GO:0005506">
    <property type="term" value="F:iron ion binding"/>
    <property type="evidence" value="ECO:0007669"/>
    <property type="project" value="InterPro"/>
</dbReference>
<dbReference type="GO" id="GO:0016705">
    <property type="term" value="F:oxidoreductase activity, acting on paired donors, with incorporation or reduction of molecular oxygen"/>
    <property type="evidence" value="ECO:0007669"/>
    <property type="project" value="InterPro"/>
</dbReference>
<organism evidence="8 9">
    <name type="scientific">Pseudallescheria apiosperma</name>
    <name type="common">Scedosporium apiospermum</name>
    <dbReference type="NCBI Taxonomy" id="563466"/>
    <lineage>
        <taxon>Eukaryota</taxon>
        <taxon>Fungi</taxon>
        <taxon>Dikarya</taxon>
        <taxon>Ascomycota</taxon>
        <taxon>Pezizomycotina</taxon>
        <taxon>Sordariomycetes</taxon>
        <taxon>Hypocreomycetidae</taxon>
        <taxon>Microascales</taxon>
        <taxon>Microascaceae</taxon>
        <taxon>Scedosporium</taxon>
    </lineage>
</organism>
<keyword evidence="9" id="KW-1185">Reference proteome</keyword>
<dbReference type="SUPFAM" id="SSF48264">
    <property type="entry name" value="Cytochrome P450"/>
    <property type="match status" value="1"/>
</dbReference>
<evidence type="ECO:0000256" key="6">
    <source>
        <dbReference type="ARBA" id="ARBA00023033"/>
    </source>
</evidence>
<dbReference type="CDD" id="cd11041">
    <property type="entry name" value="CYP503A1-like"/>
    <property type="match status" value="1"/>
</dbReference>
<dbReference type="InterPro" id="IPR001128">
    <property type="entry name" value="Cyt_P450"/>
</dbReference>
<dbReference type="OrthoDB" id="1844152at2759"/>
<dbReference type="InterPro" id="IPR036396">
    <property type="entry name" value="Cyt_P450_sf"/>
</dbReference>
<comment type="cofactor">
    <cofactor evidence="1 7">
        <name>heme</name>
        <dbReference type="ChEBI" id="CHEBI:30413"/>
    </cofactor>
</comment>
<dbReference type="PANTHER" id="PTHR46206">
    <property type="entry name" value="CYTOCHROME P450"/>
    <property type="match status" value="1"/>
</dbReference>
<dbReference type="GO" id="GO:0020037">
    <property type="term" value="F:heme binding"/>
    <property type="evidence" value="ECO:0007669"/>
    <property type="project" value="InterPro"/>
</dbReference>
<dbReference type="Proteomes" id="UP000028545">
    <property type="component" value="Unassembled WGS sequence"/>
</dbReference>
<protein>
    <recommendedName>
        <fullName evidence="10">Cytochrome P450</fullName>
    </recommendedName>
</protein>
<keyword evidence="3 7" id="KW-0479">Metal-binding</keyword>
<dbReference type="Gene3D" id="1.10.630.10">
    <property type="entry name" value="Cytochrome P450"/>
    <property type="match status" value="1"/>
</dbReference>
<keyword evidence="4" id="KW-0560">Oxidoreductase</keyword>
<keyword evidence="7" id="KW-0349">Heme</keyword>
<dbReference type="HOGENOM" id="CLU_022195_0_1_1"/>
<accession>A0A084FVL1</accession>
<dbReference type="PANTHER" id="PTHR46206:SF4">
    <property type="entry name" value="P450, PUTATIVE (EUROFUNG)-RELATED"/>
    <property type="match status" value="1"/>
</dbReference>
<evidence type="ECO:0000256" key="7">
    <source>
        <dbReference type="PIRSR" id="PIRSR602403-1"/>
    </source>
</evidence>
<dbReference type="VEuPathDB" id="FungiDB:SAPIO_CDS10516"/>
<comment type="similarity">
    <text evidence="2">Belongs to the cytochrome P450 family.</text>
</comment>
<evidence type="ECO:0008006" key="10">
    <source>
        <dbReference type="Google" id="ProtNLM"/>
    </source>
</evidence>